<feature type="compositionally biased region" description="Basic and acidic residues" evidence="10">
    <location>
        <begin position="458"/>
        <end position="470"/>
    </location>
</feature>
<dbReference type="Pfam" id="PF20236">
    <property type="entry name" value="DUF6593"/>
    <property type="match status" value="1"/>
</dbReference>
<sequence>MSTKVFTSSCVYFPGGGPSPGTIQVDLSTGKIIKVQRVKSRKGDPDYPLDAEWVDVGDLAIIPGLVDAHVHLNEPGRTDWEGFRTGTQAAASGGCTTVVEMPLNSIPPTTTVDNYKTKLEAAKGQCWTDVGFWGGVIPGNAGELRPLVMRGVKGFKCFLIESGVEGQPTALLFHAELDGPVEGPGNGDPTDYETFLRSRPESFETDAIKLIVKMLQKYPLLRCHIVHLSAHSAIPIIRHARQELKLPLTVETCFHYLAIKSDEIPKGQPEFKCCPPIRSAENQEKLWEALLDGTIDMVVSDHSPCVAELKNLEAGDFMDAWGGISTLGLGLSLLSTGAQKRGIAFERVLAWCSSNTARHASLEDRKGGIAEGKDADLAVWDARAVFKVTKESLNFKNKLSPYVGLSLTGQVMQTYVRGALVFDREAGFSSRASGQFVTMARSSSTPRSQSCANSSSNSERDEQRSYDQHSRSGRASPIAGPSSTSPDTNGFPDEKRTLSTEVRASTITVAGSPPSYHRSIIPREDITYSFIRASASAMILRSEVTGEGVYYISHALDLWNPFVWITTVRRGNHEDGDVVAEFEMGLARRRARIALRGQDDMLINVVKKAALWGSLNFQFRKKRALTWTMQKNSTIECHLTSPQSSLAVFAPTIFATNSDSTGTLTVTPGGHNREVFDHIITSLLLVERLRQLPDKEAMKSRRTNDALGASWGRLFSWEVDLNTLHLCFQPRPSNDTLMSTPPYAVDHDTSFPHGHDSSTIPPPSNTNRFTFPQPTIAGQVIPTSFLHTSNLLYGLQPPRPPPRPVTAPPNGPPQLGPATSHMQYGRIPLSDNTSIPRRGVMTINLPNPQTLERLKPEDLTKENALRRFQSNQLHDDDRYWHAVVPQDIQHGLNSKEQARQKEIFGIIASEQLYVGDLEIWLKIYRDPLRTDNIIMPHAVESFIRDVFSNIEGIKLQHEVLLQALFETQRRNYHQVYSIMDDLLDIISREEFQNLYIEYLSNINNAIARHNREVEENAVYATFVSPDVATARHPLVRRLGFSTFIQRAGRRLGQLKIQVQQLEKKTDLTHPDQSGPIEMALDILHRVVMTGQANSQAPAEEAALQIFRESLENHPWDFADLGLAQPYRAVKYEGGLTQVYPSSTAPLHVVLLNNYLVFTHPTQGDKRRIVHRPIPLEILDAELETSPLRTRSRVVSMISGRESSEVIRFTLKRNGEAALQVGARTKALADKWIQLIQEESSLRKFDIEANKLVDLSPLISASYSLKDHGRILAACPFGKPIDDHPSSLAEGCSVFQEALHMACATATGVFIGPKNGATEFRSILPTTWVSQLVWLPPLRCLVALRGGILSQLPTASLLALHNRSSLLLEATISLSSPNDEYVNAVCSGYAGDHFLVAFIAKHRVRKKLHVLVYDPASGSLQKLGEPTVISDSACDISIVGGMLFLSGRSCQVVTQPITSLNIVSSWPDFETPYADSFSLKARCATGHFICAIETNPDQLLLVYETHGCFVTTTGQLIPSQRIHEWALTVKAATYCDQYIALLNENGVEIRDARDGSPLQILDLPKLILLYPILSYSSNESVLVAIDQRESGAGNVLGELLPTTIIASPLGPTLA</sequence>
<dbReference type="PROSITE" id="PS50010">
    <property type="entry name" value="DH_2"/>
    <property type="match status" value="1"/>
</dbReference>
<dbReference type="Gene3D" id="1.20.900.10">
    <property type="entry name" value="Dbl homology (DH) domain"/>
    <property type="match status" value="1"/>
</dbReference>
<dbReference type="InterPro" id="IPR011059">
    <property type="entry name" value="Metal-dep_hydrolase_composite"/>
</dbReference>
<keyword evidence="14" id="KW-1185">Reference proteome</keyword>
<comment type="catalytic activity">
    <reaction evidence="1">
        <text>(S)-allantoin + H2O = allantoate + H(+)</text>
        <dbReference type="Rhea" id="RHEA:17029"/>
        <dbReference type="ChEBI" id="CHEBI:15377"/>
        <dbReference type="ChEBI" id="CHEBI:15378"/>
        <dbReference type="ChEBI" id="CHEBI:15678"/>
        <dbReference type="ChEBI" id="CHEBI:17536"/>
        <dbReference type="EC" id="3.5.2.5"/>
    </reaction>
</comment>
<dbReference type="GO" id="GO:0006145">
    <property type="term" value="P:purine nucleobase catabolic process"/>
    <property type="evidence" value="ECO:0007669"/>
    <property type="project" value="TreeGrafter"/>
</dbReference>
<comment type="cofactor">
    <cofactor evidence="2">
        <name>Zn(2+)</name>
        <dbReference type="ChEBI" id="CHEBI:29105"/>
    </cofactor>
</comment>
<dbReference type="InterPro" id="IPR017593">
    <property type="entry name" value="Allantoinase"/>
</dbReference>
<dbReference type="InterPro" id="IPR035899">
    <property type="entry name" value="DBL_dom_sf"/>
</dbReference>
<dbReference type="PANTHER" id="PTHR43668">
    <property type="entry name" value="ALLANTOINASE"/>
    <property type="match status" value="1"/>
</dbReference>
<evidence type="ECO:0000256" key="10">
    <source>
        <dbReference type="SAM" id="MobiDB-lite"/>
    </source>
</evidence>
<dbReference type="InterPro" id="IPR011993">
    <property type="entry name" value="PH-like_dom_sf"/>
</dbReference>
<dbReference type="InterPro" id="IPR006680">
    <property type="entry name" value="Amidohydro-rel"/>
</dbReference>
<dbReference type="UniPathway" id="UPA00395">
    <property type="reaction ID" value="UER00653"/>
</dbReference>
<dbReference type="Gene3D" id="2.30.29.30">
    <property type="entry name" value="Pleckstrin-homology domain (PH domain)/Phosphotyrosine-binding domain (PTB)"/>
    <property type="match status" value="1"/>
</dbReference>
<dbReference type="GO" id="GO:0000256">
    <property type="term" value="P:allantoin catabolic process"/>
    <property type="evidence" value="ECO:0007669"/>
    <property type="project" value="UniProtKB-UniPathway"/>
</dbReference>
<dbReference type="SUPFAM" id="SSF51556">
    <property type="entry name" value="Metallo-dependent hydrolases"/>
    <property type="match status" value="1"/>
</dbReference>
<organism evidence="13 14">
    <name type="scientific">Ceratobasidium theobromae</name>
    <dbReference type="NCBI Taxonomy" id="1582974"/>
    <lineage>
        <taxon>Eukaryota</taxon>
        <taxon>Fungi</taxon>
        <taxon>Dikarya</taxon>
        <taxon>Basidiomycota</taxon>
        <taxon>Agaricomycotina</taxon>
        <taxon>Agaricomycetes</taxon>
        <taxon>Cantharellales</taxon>
        <taxon>Ceratobasidiaceae</taxon>
        <taxon>Ceratobasidium</taxon>
    </lineage>
</organism>
<dbReference type="InterPro" id="IPR000219">
    <property type="entry name" value="DH_dom"/>
</dbReference>
<dbReference type="EC" id="3.5.2.5" evidence="6"/>
<dbReference type="Proteomes" id="UP000383932">
    <property type="component" value="Unassembled WGS sequence"/>
</dbReference>
<keyword evidence="9" id="KW-0862">Zinc</keyword>
<proteinExistence type="inferred from homology"/>
<dbReference type="SUPFAM" id="SSF51338">
    <property type="entry name" value="Composite domain of metallo-dependent hydrolases"/>
    <property type="match status" value="1"/>
</dbReference>
<evidence type="ECO:0000259" key="11">
    <source>
        <dbReference type="PROSITE" id="PS50010"/>
    </source>
</evidence>
<dbReference type="PROSITE" id="PS50219">
    <property type="entry name" value="CNH"/>
    <property type="match status" value="1"/>
</dbReference>
<accession>A0A5N5QYM0</accession>
<dbReference type="SUPFAM" id="SSF48065">
    <property type="entry name" value="DBL homology domain (DH-domain)"/>
    <property type="match status" value="1"/>
</dbReference>
<evidence type="ECO:0000256" key="9">
    <source>
        <dbReference type="ARBA" id="ARBA00022833"/>
    </source>
</evidence>
<evidence type="ECO:0000256" key="4">
    <source>
        <dbReference type="ARBA" id="ARBA00010368"/>
    </source>
</evidence>
<dbReference type="PANTHER" id="PTHR43668:SF2">
    <property type="entry name" value="ALLANTOINASE"/>
    <property type="match status" value="1"/>
</dbReference>
<comment type="similarity">
    <text evidence="4">Belongs to the metallo-dependent hydrolases superfamily. Allantoinase family.</text>
</comment>
<protein>
    <recommendedName>
        <fullName evidence="6">allantoinase</fullName>
        <ecNumber evidence="6">3.5.2.5</ecNumber>
    </recommendedName>
</protein>
<feature type="compositionally biased region" description="Polar residues" evidence="10">
    <location>
        <begin position="438"/>
        <end position="447"/>
    </location>
</feature>
<dbReference type="InterPro" id="IPR032466">
    <property type="entry name" value="Metal_Hydrolase"/>
</dbReference>
<dbReference type="Pfam" id="PF01979">
    <property type="entry name" value="Amidohydro_1"/>
    <property type="match status" value="1"/>
</dbReference>
<dbReference type="FunFam" id="3.20.20.140:FF:000032">
    <property type="entry name" value="Allantoinase Dal1"/>
    <property type="match status" value="1"/>
</dbReference>
<dbReference type="Gene3D" id="3.20.20.140">
    <property type="entry name" value="Metal-dependent hydrolases"/>
    <property type="match status" value="1"/>
</dbReference>
<evidence type="ECO:0000256" key="2">
    <source>
        <dbReference type="ARBA" id="ARBA00001947"/>
    </source>
</evidence>
<dbReference type="Pfam" id="PF00780">
    <property type="entry name" value="CNH"/>
    <property type="match status" value="1"/>
</dbReference>
<evidence type="ECO:0000256" key="7">
    <source>
        <dbReference type="ARBA" id="ARBA00022723"/>
    </source>
</evidence>
<evidence type="ECO:0000313" key="13">
    <source>
        <dbReference type="EMBL" id="KAB5596146.1"/>
    </source>
</evidence>
<feature type="region of interest" description="Disordered" evidence="10">
    <location>
        <begin position="738"/>
        <end position="772"/>
    </location>
</feature>
<comment type="pathway">
    <text evidence="3">Nitrogen metabolism; (S)-allantoin degradation; allantoate from (S)-allantoin: step 1/1.</text>
</comment>
<evidence type="ECO:0000259" key="12">
    <source>
        <dbReference type="PROSITE" id="PS50219"/>
    </source>
</evidence>
<evidence type="ECO:0000256" key="1">
    <source>
        <dbReference type="ARBA" id="ARBA00001756"/>
    </source>
</evidence>
<feature type="compositionally biased region" description="Pro residues" evidence="10">
    <location>
        <begin position="797"/>
        <end position="815"/>
    </location>
</feature>
<evidence type="ECO:0000313" key="14">
    <source>
        <dbReference type="Proteomes" id="UP000383932"/>
    </source>
</evidence>
<feature type="domain" description="DH" evidence="11">
    <location>
        <begin position="898"/>
        <end position="1093"/>
    </location>
</feature>
<dbReference type="EMBL" id="SSOP01000003">
    <property type="protein sequence ID" value="KAB5596146.1"/>
    <property type="molecule type" value="Genomic_DNA"/>
</dbReference>
<dbReference type="InterPro" id="IPR046528">
    <property type="entry name" value="DUF6593"/>
</dbReference>
<dbReference type="OrthoDB" id="1924787at2759"/>
<dbReference type="GO" id="GO:0008270">
    <property type="term" value="F:zinc ion binding"/>
    <property type="evidence" value="ECO:0007669"/>
    <property type="project" value="InterPro"/>
</dbReference>
<dbReference type="GO" id="GO:0050897">
    <property type="term" value="F:cobalt ion binding"/>
    <property type="evidence" value="ECO:0007669"/>
    <property type="project" value="InterPro"/>
</dbReference>
<feature type="region of interest" description="Disordered" evidence="10">
    <location>
        <begin position="438"/>
        <end position="504"/>
    </location>
</feature>
<reference evidence="13 14" key="1">
    <citation type="journal article" date="2019" name="Fungal Biol. Biotechnol.">
        <title>Draft genome sequence of fastidious pathogen Ceratobasidium theobromae, which causes vascular-streak dieback in Theobroma cacao.</title>
        <authorList>
            <person name="Ali S.S."/>
            <person name="Asman A."/>
            <person name="Shao J."/>
            <person name="Firmansyah A.P."/>
            <person name="Susilo A.W."/>
            <person name="Rosmana A."/>
            <person name="McMahon P."/>
            <person name="Junaid M."/>
            <person name="Guest D."/>
            <person name="Kheng T.Y."/>
            <person name="Meinhardt L.W."/>
            <person name="Bailey B.A."/>
        </authorList>
    </citation>
    <scope>NUCLEOTIDE SEQUENCE [LARGE SCALE GENOMIC DNA]</scope>
    <source>
        <strain evidence="13 14">CT2</strain>
    </source>
</reference>
<evidence type="ECO:0000256" key="3">
    <source>
        <dbReference type="ARBA" id="ARBA00004968"/>
    </source>
</evidence>
<dbReference type="Pfam" id="PF00621">
    <property type="entry name" value="RhoGEF"/>
    <property type="match status" value="1"/>
</dbReference>
<dbReference type="GO" id="GO:0005737">
    <property type="term" value="C:cytoplasm"/>
    <property type="evidence" value="ECO:0007669"/>
    <property type="project" value="TreeGrafter"/>
</dbReference>
<evidence type="ECO:0000256" key="8">
    <source>
        <dbReference type="ARBA" id="ARBA00022801"/>
    </source>
</evidence>
<name>A0A5N5QYM0_9AGAM</name>
<keyword evidence="8" id="KW-0378">Hydrolase</keyword>
<dbReference type="GO" id="GO:0004038">
    <property type="term" value="F:allantoinase activity"/>
    <property type="evidence" value="ECO:0007669"/>
    <property type="project" value="UniProtKB-EC"/>
</dbReference>
<dbReference type="SMART" id="SM00325">
    <property type="entry name" value="RhoGEF"/>
    <property type="match status" value="1"/>
</dbReference>
<comment type="caution">
    <text evidence="13">The sequence shown here is derived from an EMBL/GenBank/DDBJ whole genome shotgun (WGS) entry which is preliminary data.</text>
</comment>
<feature type="compositionally biased region" description="Low complexity" evidence="10">
    <location>
        <begin position="448"/>
        <end position="457"/>
    </location>
</feature>
<dbReference type="PROSITE" id="PS00482">
    <property type="entry name" value="DIHYDROOROTASE_1"/>
    <property type="match status" value="1"/>
</dbReference>
<comment type="subunit">
    <text evidence="5">Homotetramer.</text>
</comment>
<dbReference type="InterPro" id="IPR001180">
    <property type="entry name" value="CNH_dom"/>
</dbReference>
<dbReference type="GO" id="GO:0005085">
    <property type="term" value="F:guanyl-nucleotide exchange factor activity"/>
    <property type="evidence" value="ECO:0007669"/>
    <property type="project" value="InterPro"/>
</dbReference>
<feature type="region of interest" description="Disordered" evidence="10">
    <location>
        <begin position="791"/>
        <end position="824"/>
    </location>
</feature>
<feature type="compositionally biased region" description="Basic and acidic residues" evidence="10">
    <location>
        <begin position="745"/>
        <end position="756"/>
    </location>
</feature>
<evidence type="ECO:0000256" key="5">
    <source>
        <dbReference type="ARBA" id="ARBA00011881"/>
    </source>
</evidence>
<dbReference type="InterPro" id="IPR050138">
    <property type="entry name" value="DHOase/Allantoinase_Hydrolase"/>
</dbReference>
<evidence type="ECO:0000256" key="6">
    <source>
        <dbReference type="ARBA" id="ARBA00012863"/>
    </source>
</evidence>
<keyword evidence="7" id="KW-0479">Metal-binding</keyword>
<feature type="domain" description="CNH" evidence="12">
    <location>
        <begin position="1284"/>
        <end position="1575"/>
    </location>
</feature>
<dbReference type="InterPro" id="IPR002195">
    <property type="entry name" value="Dihydroorotase_CS"/>
</dbReference>
<gene>
    <name evidence="13" type="ORF">CTheo_418</name>
</gene>
<dbReference type="NCBIfam" id="TIGR03178">
    <property type="entry name" value="allantoinase"/>
    <property type="match status" value="1"/>
</dbReference>